<dbReference type="AlphaFoldDB" id="A0A9N9I1D0"/>
<accession>A0A9N9I1D0</accession>
<comment type="caution">
    <text evidence="1">The sequence shown here is derived from an EMBL/GenBank/DDBJ whole genome shotgun (WGS) entry which is preliminary data.</text>
</comment>
<dbReference type="Proteomes" id="UP000789405">
    <property type="component" value="Unassembled WGS sequence"/>
</dbReference>
<dbReference type="Gene3D" id="3.40.1310.20">
    <property type="match status" value="1"/>
</dbReference>
<sequence length="154" mass="18570">MSFSFLSSLSQNRVNFVTYDFNRQGFDQLIQTYFENEITCPFTYIVYQYERNYNVSQERDCYIQGFLRLKIKTRFGHYKLSTDEKQNKINGIKGFLKIDKIHFEPVGSEPDSIRYCKKTYNKCSIHNRKEVEHEVERFSKYEFIRNTISTSNKK</sequence>
<dbReference type="OrthoDB" id="2477306at2759"/>
<evidence type="ECO:0000313" key="2">
    <source>
        <dbReference type="Proteomes" id="UP000789405"/>
    </source>
</evidence>
<organism evidence="1 2">
    <name type="scientific">Dentiscutata erythropus</name>
    <dbReference type="NCBI Taxonomy" id="1348616"/>
    <lineage>
        <taxon>Eukaryota</taxon>
        <taxon>Fungi</taxon>
        <taxon>Fungi incertae sedis</taxon>
        <taxon>Mucoromycota</taxon>
        <taxon>Glomeromycotina</taxon>
        <taxon>Glomeromycetes</taxon>
        <taxon>Diversisporales</taxon>
        <taxon>Gigasporaceae</taxon>
        <taxon>Dentiscutata</taxon>
    </lineage>
</organism>
<name>A0A9N9I1D0_9GLOM</name>
<protein>
    <submittedName>
        <fullName evidence="1">1230_t:CDS:1</fullName>
    </submittedName>
</protein>
<dbReference type="EMBL" id="CAJVPY010010167">
    <property type="protein sequence ID" value="CAG8716144.1"/>
    <property type="molecule type" value="Genomic_DNA"/>
</dbReference>
<keyword evidence="2" id="KW-1185">Reference proteome</keyword>
<evidence type="ECO:0000313" key="1">
    <source>
        <dbReference type="EMBL" id="CAG8716144.1"/>
    </source>
</evidence>
<gene>
    <name evidence="1" type="ORF">DERYTH_LOCUS13953</name>
</gene>
<proteinExistence type="predicted"/>
<reference evidence="1" key="1">
    <citation type="submission" date="2021-06" db="EMBL/GenBank/DDBJ databases">
        <authorList>
            <person name="Kallberg Y."/>
            <person name="Tangrot J."/>
            <person name="Rosling A."/>
        </authorList>
    </citation>
    <scope>NUCLEOTIDE SEQUENCE</scope>
    <source>
        <strain evidence="1">MA453B</strain>
    </source>
</reference>